<evidence type="ECO:0000256" key="2">
    <source>
        <dbReference type="ARBA" id="ARBA00022490"/>
    </source>
</evidence>
<dbReference type="InterPro" id="IPR000195">
    <property type="entry name" value="Rab-GAP-TBC_dom"/>
</dbReference>
<dbReference type="OrthoDB" id="10263206at2759"/>
<feature type="compositionally biased region" description="Low complexity" evidence="6">
    <location>
        <begin position="54"/>
        <end position="77"/>
    </location>
</feature>
<keyword evidence="2" id="KW-0963">Cytoplasm</keyword>
<evidence type="ECO:0000256" key="5">
    <source>
        <dbReference type="ARBA" id="ARBA00061049"/>
    </source>
</evidence>
<dbReference type="Pfam" id="PF00566">
    <property type="entry name" value="RabGAP-TBC"/>
    <property type="match status" value="1"/>
</dbReference>
<dbReference type="FunFam" id="1.10.8.270:FF:000035">
    <property type="entry name" value="Cell cycle arrest protein BUB2"/>
    <property type="match status" value="1"/>
</dbReference>
<feature type="domain" description="Rab-GAP TBC" evidence="7">
    <location>
        <begin position="153"/>
        <end position="354"/>
    </location>
</feature>
<protein>
    <submittedName>
        <fullName evidence="8">Related to cell cycle arrest protein BUB2</fullName>
    </submittedName>
</protein>
<sequence length="427" mass="47152">MTEVPTATSSSPASSTVDSSMSRNTSSSEDQASTSAREWKKLFGQMQSHHHHPSSSSSSASTSSLATRISTRSSTSADVSNSRHTTGRGRGGITRASAATTRGGGRTQPSRRLLDSPSSTASSLPSPSTNDPLSRIRHKIVTTPLPPDSVLTPTGTTYRSIVWKLLLDIRSLDPASYLSLVAKGKSPSHEKIRNDTFRTLATDQGFKERVREEKLVRLLDAFVWKYHRSDDSEGEEDDAVGGGVYEFSYVQGMNVLAAPFLYTLQSEVEAFRCFSRFIEYCCPLYVQPTLAGVHRGLQLLDRCLEILDPPLFTHLRSKNLSAEIYAFPSVMTLCACTPPLPEVLQLWDFLLAFGVHFNVLCIVAQLHIMRVDLLESSSPMKLLRNLPPLDARKIINVTVTLARDVPKELFEELVRHPYHPESVVGFT</sequence>
<feature type="region of interest" description="Disordered" evidence="6">
    <location>
        <begin position="1"/>
        <end position="139"/>
    </location>
</feature>
<name>A0A5C3DU78_9BASI</name>
<dbReference type="PROSITE" id="PS50086">
    <property type="entry name" value="TBC_RABGAP"/>
    <property type="match status" value="1"/>
</dbReference>
<feature type="compositionally biased region" description="Polar residues" evidence="6">
    <location>
        <begin position="23"/>
        <end position="36"/>
    </location>
</feature>
<dbReference type="EMBL" id="OOIN01000002">
    <property type="protein sequence ID" value="SPO21160.1"/>
    <property type="molecule type" value="Genomic_DNA"/>
</dbReference>
<evidence type="ECO:0000259" key="7">
    <source>
        <dbReference type="PROSITE" id="PS50086"/>
    </source>
</evidence>
<dbReference type="Gene3D" id="1.10.472.80">
    <property type="entry name" value="Ypt/Rab-GAP domain of gyp1p, domain 3"/>
    <property type="match status" value="1"/>
</dbReference>
<evidence type="ECO:0000313" key="8">
    <source>
        <dbReference type="EMBL" id="SPO21160.1"/>
    </source>
</evidence>
<dbReference type="Proteomes" id="UP000324022">
    <property type="component" value="Unassembled WGS sequence"/>
</dbReference>
<feature type="compositionally biased region" description="Low complexity" evidence="6">
    <location>
        <begin position="1"/>
        <end position="22"/>
    </location>
</feature>
<dbReference type="PANTHER" id="PTHR22957:SF263">
    <property type="entry name" value="MITOTIC CHECK POINT PROTEIN BUB2"/>
    <property type="match status" value="1"/>
</dbReference>
<keyword evidence="3" id="KW-0206">Cytoskeleton</keyword>
<keyword evidence="4" id="KW-0131">Cell cycle</keyword>
<accession>A0A5C3DU78</accession>
<organism evidence="8 9">
    <name type="scientific">Ustilago trichophora</name>
    <dbReference type="NCBI Taxonomy" id="86804"/>
    <lineage>
        <taxon>Eukaryota</taxon>
        <taxon>Fungi</taxon>
        <taxon>Dikarya</taxon>
        <taxon>Basidiomycota</taxon>
        <taxon>Ustilaginomycotina</taxon>
        <taxon>Ustilaginomycetes</taxon>
        <taxon>Ustilaginales</taxon>
        <taxon>Ustilaginaceae</taxon>
        <taxon>Ustilago</taxon>
    </lineage>
</organism>
<dbReference type="Gene3D" id="1.10.8.270">
    <property type="entry name" value="putative rabgap domain of human tbc1 domain family member 14 like domains"/>
    <property type="match status" value="1"/>
</dbReference>
<reference evidence="8 9" key="1">
    <citation type="submission" date="2018-03" db="EMBL/GenBank/DDBJ databases">
        <authorList>
            <person name="Guldener U."/>
        </authorList>
    </citation>
    <scope>NUCLEOTIDE SEQUENCE [LARGE SCALE GENOMIC DNA]</scope>
    <source>
        <strain evidence="8 9">NBRC100155</strain>
    </source>
</reference>
<evidence type="ECO:0000313" key="9">
    <source>
        <dbReference type="Proteomes" id="UP000324022"/>
    </source>
</evidence>
<proteinExistence type="inferred from homology"/>
<dbReference type="FunFam" id="1.10.472.80:FF:000026">
    <property type="entry name" value="Mitotic check point protein (Bub2)"/>
    <property type="match status" value="1"/>
</dbReference>
<evidence type="ECO:0000256" key="3">
    <source>
        <dbReference type="ARBA" id="ARBA00023212"/>
    </source>
</evidence>
<dbReference type="AlphaFoldDB" id="A0A5C3DU78"/>
<evidence type="ECO:0000256" key="6">
    <source>
        <dbReference type="SAM" id="MobiDB-lite"/>
    </source>
</evidence>
<evidence type="ECO:0000256" key="4">
    <source>
        <dbReference type="ARBA" id="ARBA00023306"/>
    </source>
</evidence>
<feature type="compositionally biased region" description="Low complexity" evidence="6">
    <location>
        <begin position="115"/>
        <end position="128"/>
    </location>
</feature>
<dbReference type="SUPFAM" id="SSF47923">
    <property type="entry name" value="Ypt/Rab-GAP domain of gyp1p"/>
    <property type="match status" value="2"/>
</dbReference>
<comment type="subcellular location">
    <subcellularLocation>
        <location evidence="1">Cytoplasm</location>
        <location evidence="1">Cytoskeleton</location>
    </subcellularLocation>
</comment>
<dbReference type="SMART" id="SM00164">
    <property type="entry name" value="TBC"/>
    <property type="match status" value="1"/>
</dbReference>
<dbReference type="GO" id="GO:1990334">
    <property type="term" value="C:Bfa1-Bub2 complex"/>
    <property type="evidence" value="ECO:0007669"/>
    <property type="project" value="UniProtKB-ARBA"/>
</dbReference>
<keyword evidence="9" id="KW-1185">Reference proteome</keyword>
<dbReference type="GO" id="GO:0005096">
    <property type="term" value="F:GTPase activator activity"/>
    <property type="evidence" value="ECO:0007669"/>
    <property type="project" value="TreeGrafter"/>
</dbReference>
<dbReference type="PANTHER" id="PTHR22957">
    <property type="entry name" value="TBC1 DOMAIN FAMILY MEMBER GTPASE-ACTIVATING PROTEIN"/>
    <property type="match status" value="1"/>
</dbReference>
<gene>
    <name evidence="8" type="ORF">UTRI_00637</name>
</gene>
<evidence type="ECO:0000256" key="1">
    <source>
        <dbReference type="ARBA" id="ARBA00004245"/>
    </source>
</evidence>
<dbReference type="GO" id="GO:0010948">
    <property type="term" value="P:negative regulation of cell cycle process"/>
    <property type="evidence" value="ECO:0007669"/>
    <property type="project" value="UniProtKB-ARBA"/>
</dbReference>
<comment type="similarity">
    <text evidence="5">Belongs to the BUB2 family.</text>
</comment>
<dbReference type="InterPro" id="IPR035969">
    <property type="entry name" value="Rab-GAP_TBC_sf"/>
</dbReference>